<name>A0A6P8XPE6_DROAB</name>
<dbReference type="OrthoDB" id="7870399at2759"/>
<reference evidence="2" key="1">
    <citation type="submission" date="2025-08" db="UniProtKB">
        <authorList>
            <consortium name="RefSeq"/>
        </authorList>
    </citation>
    <scope>IDENTIFICATION</scope>
    <source>
        <strain evidence="2">15112-1751.03</strain>
        <tissue evidence="2">Whole Adult</tissue>
    </source>
</reference>
<dbReference type="GeneID" id="117574969"/>
<dbReference type="Proteomes" id="UP000515160">
    <property type="component" value="Chromosome 2R"/>
</dbReference>
<proteinExistence type="predicted"/>
<sequence>MAKFSKCSQCQIRTRKIVRDPATQKNIYLCPKCYQLRKDKKNEMKKQKEKKNELPAVKVDNIMIPTQVAIISPIRRQEIPVASADAVVAATNETLSEPGNVSMPRAVFHLMEVFVINGRKCIAIFEKALIHST</sequence>
<accession>A0A6P8XPE6</accession>
<evidence type="ECO:0000313" key="2">
    <source>
        <dbReference type="RefSeq" id="XP_034114924.1"/>
    </source>
</evidence>
<evidence type="ECO:0000313" key="1">
    <source>
        <dbReference type="Proteomes" id="UP000515160"/>
    </source>
</evidence>
<organism evidence="1 2">
    <name type="scientific">Drosophila albomicans</name>
    <name type="common">Fruit fly</name>
    <dbReference type="NCBI Taxonomy" id="7291"/>
    <lineage>
        <taxon>Eukaryota</taxon>
        <taxon>Metazoa</taxon>
        <taxon>Ecdysozoa</taxon>
        <taxon>Arthropoda</taxon>
        <taxon>Hexapoda</taxon>
        <taxon>Insecta</taxon>
        <taxon>Pterygota</taxon>
        <taxon>Neoptera</taxon>
        <taxon>Endopterygota</taxon>
        <taxon>Diptera</taxon>
        <taxon>Brachycera</taxon>
        <taxon>Muscomorpha</taxon>
        <taxon>Ephydroidea</taxon>
        <taxon>Drosophilidae</taxon>
        <taxon>Drosophila</taxon>
    </lineage>
</organism>
<dbReference type="RefSeq" id="XP_034114924.1">
    <property type="nucleotide sequence ID" value="XM_034259033.2"/>
</dbReference>
<keyword evidence="1" id="KW-1185">Reference proteome</keyword>
<dbReference type="AlphaFoldDB" id="A0A6P8XPE6"/>
<gene>
    <name evidence="2" type="primary">LOC117574969</name>
</gene>
<protein>
    <submittedName>
        <fullName evidence="2">Uncharacterized protein LOC117574969</fullName>
    </submittedName>
</protein>